<reference evidence="3" key="1">
    <citation type="journal article" date="2019" name="Int. J. Syst. Evol. Microbiol.">
        <title>The Global Catalogue of Microorganisms (GCM) 10K type strain sequencing project: providing services to taxonomists for standard genome sequencing and annotation.</title>
        <authorList>
            <consortium name="The Broad Institute Genomics Platform"/>
            <consortium name="The Broad Institute Genome Sequencing Center for Infectious Disease"/>
            <person name="Wu L."/>
            <person name="Ma J."/>
        </authorList>
    </citation>
    <scope>NUCLEOTIDE SEQUENCE [LARGE SCALE GENOMIC DNA]</scope>
    <source>
        <strain evidence="3">JCM 17933</strain>
    </source>
</reference>
<organism evidence="2 3">
    <name type="scientific">Actinoallomurus oryzae</name>
    <dbReference type="NCBI Taxonomy" id="502180"/>
    <lineage>
        <taxon>Bacteria</taxon>
        <taxon>Bacillati</taxon>
        <taxon>Actinomycetota</taxon>
        <taxon>Actinomycetes</taxon>
        <taxon>Streptosporangiales</taxon>
        <taxon>Thermomonosporaceae</taxon>
        <taxon>Actinoallomurus</taxon>
    </lineage>
</organism>
<keyword evidence="1" id="KW-1133">Transmembrane helix</keyword>
<feature type="transmembrane region" description="Helical" evidence="1">
    <location>
        <begin position="72"/>
        <end position="97"/>
    </location>
</feature>
<keyword evidence="3" id="KW-1185">Reference proteome</keyword>
<accession>A0ABP8R3J4</accession>
<gene>
    <name evidence="2" type="ORF">GCM10023191_089380</name>
</gene>
<evidence type="ECO:0000256" key="1">
    <source>
        <dbReference type="SAM" id="Phobius"/>
    </source>
</evidence>
<sequence>MGLIVGLLTLAWLGGTIGFMAAVVRIRFCLEDCEIDPHDAIGSDWLLLASVGCAIGFPLLATVICGSFGRKVAAILFVVLGVLPGVAYAGTAGVAALHEMRQLQVHRPAPPPPASYCPCFSGGRCDCPGG</sequence>
<dbReference type="EMBL" id="BAABHF010000057">
    <property type="protein sequence ID" value="GAA4517233.1"/>
    <property type="molecule type" value="Genomic_DNA"/>
</dbReference>
<evidence type="ECO:0000313" key="3">
    <source>
        <dbReference type="Proteomes" id="UP001500503"/>
    </source>
</evidence>
<dbReference type="Proteomes" id="UP001500503">
    <property type="component" value="Unassembled WGS sequence"/>
</dbReference>
<proteinExistence type="predicted"/>
<comment type="caution">
    <text evidence="2">The sequence shown here is derived from an EMBL/GenBank/DDBJ whole genome shotgun (WGS) entry which is preliminary data.</text>
</comment>
<feature type="transmembrane region" description="Helical" evidence="1">
    <location>
        <begin position="45"/>
        <end position="65"/>
    </location>
</feature>
<keyword evidence="1" id="KW-0812">Transmembrane</keyword>
<protein>
    <submittedName>
        <fullName evidence="2">Uncharacterized protein</fullName>
    </submittedName>
</protein>
<keyword evidence="1" id="KW-0472">Membrane</keyword>
<evidence type="ECO:0000313" key="2">
    <source>
        <dbReference type="EMBL" id="GAA4517233.1"/>
    </source>
</evidence>
<name>A0ABP8R3J4_9ACTN</name>